<evidence type="ECO:0000313" key="4">
    <source>
        <dbReference type="EMBL" id="SFK18714.1"/>
    </source>
</evidence>
<proteinExistence type="inferred from homology"/>
<keyword evidence="5" id="KW-1185">Reference proteome</keyword>
<reference evidence="4 5" key="1">
    <citation type="submission" date="2016-10" db="EMBL/GenBank/DDBJ databases">
        <authorList>
            <person name="de Groot N.N."/>
        </authorList>
    </citation>
    <scope>NUCLEOTIDE SEQUENCE [LARGE SCALE GENOMIC DNA]</scope>
    <source>
        <strain evidence="4 5">NE2</strain>
    </source>
</reference>
<feature type="region of interest" description="Disordered" evidence="2">
    <location>
        <begin position="1"/>
        <end position="26"/>
    </location>
</feature>
<dbReference type="OrthoDB" id="9796058at2"/>
<feature type="domain" description="CsbD-like" evidence="3">
    <location>
        <begin position="5"/>
        <end position="56"/>
    </location>
</feature>
<gene>
    <name evidence="4" type="ORF">SAMN05444581_103117</name>
</gene>
<evidence type="ECO:0000259" key="3">
    <source>
        <dbReference type="Pfam" id="PF05532"/>
    </source>
</evidence>
<feature type="compositionally biased region" description="Basic and acidic residues" evidence="2">
    <location>
        <begin position="1"/>
        <end position="21"/>
    </location>
</feature>
<organism evidence="4 5">
    <name type="scientific">Methylocapsa palsarum</name>
    <dbReference type="NCBI Taxonomy" id="1612308"/>
    <lineage>
        <taxon>Bacteria</taxon>
        <taxon>Pseudomonadati</taxon>
        <taxon>Pseudomonadota</taxon>
        <taxon>Alphaproteobacteria</taxon>
        <taxon>Hyphomicrobiales</taxon>
        <taxon>Beijerinckiaceae</taxon>
        <taxon>Methylocapsa</taxon>
    </lineage>
</organism>
<evidence type="ECO:0000256" key="2">
    <source>
        <dbReference type="SAM" id="MobiDB-lite"/>
    </source>
</evidence>
<dbReference type="InterPro" id="IPR036629">
    <property type="entry name" value="YjbJ_sf"/>
</dbReference>
<protein>
    <submittedName>
        <fullName evidence="4">CsbD-like</fullName>
    </submittedName>
</protein>
<evidence type="ECO:0000256" key="1">
    <source>
        <dbReference type="ARBA" id="ARBA00009129"/>
    </source>
</evidence>
<dbReference type="STRING" id="1612308.SAMN05444581_103117"/>
<dbReference type="EMBL" id="FOSN01000003">
    <property type="protein sequence ID" value="SFK18714.1"/>
    <property type="molecule type" value="Genomic_DNA"/>
</dbReference>
<sequence>MDKETVKGTMDKVKGAAKEAAGRMTGDKTLQAEGKADKAAGAARQTVGDIKDAGKKVADAIKR</sequence>
<dbReference type="Pfam" id="PF05532">
    <property type="entry name" value="CsbD"/>
    <property type="match status" value="1"/>
</dbReference>
<dbReference type="Proteomes" id="UP000198755">
    <property type="component" value="Unassembled WGS sequence"/>
</dbReference>
<dbReference type="AlphaFoldDB" id="A0A1I3XGM1"/>
<comment type="similarity">
    <text evidence="1">Belongs to the UPF0337 (CsbD) family.</text>
</comment>
<name>A0A1I3XGM1_9HYPH</name>
<accession>A0A1I3XGM1</accession>
<evidence type="ECO:0000313" key="5">
    <source>
        <dbReference type="Proteomes" id="UP000198755"/>
    </source>
</evidence>
<dbReference type="RefSeq" id="WP_091679284.1">
    <property type="nucleotide sequence ID" value="NZ_FOSN01000003.1"/>
</dbReference>
<dbReference type="SUPFAM" id="SSF69047">
    <property type="entry name" value="Hypothetical protein YjbJ"/>
    <property type="match status" value="1"/>
</dbReference>
<dbReference type="InterPro" id="IPR008462">
    <property type="entry name" value="CsbD"/>
</dbReference>
<dbReference type="Gene3D" id="1.10.1470.10">
    <property type="entry name" value="YjbJ"/>
    <property type="match status" value="1"/>
</dbReference>